<comment type="caution">
    <text evidence="2">The sequence shown here is derived from an EMBL/GenBank/DDBJ whole genome shotgun (WGS) entry which is preliminary data.</text>
</comment>
<reference evidence="2" key="1">
    <citation type="submission" date="2020-03" db="EMBL/GenBank/DDBJ databases">
        <title>A high-quality chromosome-level genome assembly of a woody plant with both climbing and erect habits, Rhamnella rubrinervis.</title>
        <authorList>
            <person name="Lu Z."/>
            <person name="Yang Y."/>
            <person name="Zhu X."/>
            <person name="Sun Y."/>
        </authorList>
    </citation>
    <scope>NUCLEOTIDE SEQUENCE</scope>
    <source>
        <strain evidence="2">BYM</strain>
        <tissue evidence="2">Leaf</tissue>
    </source>
</reference>
<feature type="region of interest" description="Disordered" evidence="1">
    <location>
        <begin position="83"/>
        <end position="112"/>
    </location>
</feature>
<keyword evidence="3" id="KW-1185">Reference proteome</keyword>
<sequence length="166" mass="19264">MKPSEEEDTPYAEANQLFKMPHQERPKDRYFTRGWSMRSAARLNRNPPDRKEAFVRRANDLRWLLILHRYGKLKMKISGELEATKKKKDKQSQQRVRLGVGQSRASNLDAVAEPTPYQSPFLRLSLPRGQDVPAPPNFKIGQRKTNYINAWLEDSHHPPDSSVGDR</sequence>
<feature type="region of interest" description="Disordered" evidence="1">
    <location>
        <begin position="1"/>
        <end position="25"/>
    </location>
</feature>
<accession>A0A8K0DPA3</accession>
<gene>
    <name evidence="2" type="ORF">FNV43_RR26540</name>
</gene>
<evidence type="ECO:0000313" key="2">
    <source>
        <dbReference type="EMBL" id="KAF3431804.1"/>
    </source>
</evidence>
<evidence type="ECO:0000256" key="1">
    <source>
        <dbReference type="SAM" id="MobiDB-lite"/>
    </source>
</evidence>
<dbReference type="Proteomes" id="UP000796880">
    <property type="component" value="Unassembled WGS sequence"/>
</dbReference>
<name>A0A8K0DPA3_9ROSA</name>
<evidence type="ECO:0000313" key="3">
    <source>
        <dbReference type="Proteomes" id="UP000796880"/>
    </source>
</evidence>
<feature type="compositionally biased region" description="Acidic residues" evidence="1">
    <location>
        <begin position="1"/>
        <end position="10"/>
    </location>
</feature>
<organism evidence="2 3">
    <name type="scientific">Rhamnella rubrinervis</name>
    <dbReference type="NCBI Taxonomy" id="2594499"/>
    <lineage>
        <taxon>Eukaryota</taxon>
        <taxon>Viridiplantae</taxon>
        <taxon>Streptophyta</taxon>
        <taxon>Embryophyta</taxon>
        <taxon>Tracheophyta</taxon>
        <taxon>Spermatophyta</taxon>
        <taxon>Magnoliopsida</taxon>
        <taxon>eudicotyledons</taxon>
        <taxon>Gunneridae</taxon>
        <taxon>Pentapetalae</taxon>
        <taxon>rosids</taxon>
        <taxon>fabids</taxon>
        <taxon>Rosales</taxon>
        <taxon>Rhamnaceae</taxon>
        <taxon>rhamnoid group</taxon>
        <taxon>Rhamneae</taxon>
        <taxon>Rhamnella</taxon>
    </lineage>
</organism>
<dbReference type="EMBL" id="VOIH02000012">
    <property type="protein sequence ID" value="KAF3431804.1"/>
    <property type="molecule type" value="Genomic_DNA"/>
</dbReference>
<protein>
    <submittedName>
        <fullName evidence="2">Uncharacterized protein</fullName>
    </submittedName>
</protein>
<proteinExistence type="predicted"/>
<dbReference type="AlphaFoldDB" id="A0A8K0DPA3"/>